<gene>
    <name evidence="11" type="ORF">SCUD_LOCUS7038</name>
</gene>
<reference evidence="13" key="1">
    <citation type="submission" date="2016-06" db="UniProtKB">
        <authorList>
            <consortium name="WormBaseParasite"/>
        </authorList>
    </citation>
    <scope>IDENTIFICATION</scope>
</reference>
<dbReference type="Proteomes" id="UP000279833">
    <property type="component" value="Unassembled WGS sequence"/>
</dbReference>
<comment type="caution">
    <text evidence="7">Lacks conserved residue(s) required for the propagation of feature annotation.</text>
</comment>
<name>A0A183JWE3_9TREM</name>
<keyword evidence="6 7" id="KW-1015">Disulfide bond</keyword>
<keyword evidence="3" id="KW-0732">Signal</keyword>
<feature type="region of interest" description="Disordered" evidence="8">
    <location>
        <begin position="539"/>
        <end position="579"/>
    </location>
</feature>
<evidence type="ECO:0000256" key="2">
    <source>
        <dbReference type="ARBA" id="ARBA00022536"/>
    </source>
</evidence>
<dbReference type="WBParaSite" id="SCUD_0000703801-mRNA-1">
    <property type="protein sequence ID" value="SCUD_0000703801-mRNA-1"/>
    <property type="gene ID" value="SCUD_0000703801"/>
</dbReference>
<protein>
    <submittedName>
        <fullName evidence="13">Delta-like protein</fullName>
    </submittedName>
</protein>
<keyword evidence="1" id="KW-0217">Developmental protein</keyword>
<dbReference type="InterPro" id="IPR000742">
    <property type="entry name" value="EGF"/>
</dbReference>
<dbReference type="InterPro" id="IPR051022">
    <property type="entry name" value="Notch_Cell-Fate_Det"/>
</dbReference>
<dbReference type="STRING" id="6186.A0A183JWE3"/>
<keyword evidence="9" id="KW-0812">Transmembrane</keyword>
<evidence type="ECO:0000256" key="1">
    <source>
        <dbReference type="ARBA" id="ARBA00022473"/>
    </source>
</evidence>
<dbReference type="GO" id="GO:0032991">
    <property type="term" value="C:protein-containing complex"/>
    <property type="evidence" value="ECO:0007669"/>
    <property type="project" value="TreeGrafter"/>
</dbReference>
<dbReference type="PROSITE" id="PS01186">
    <property type="entry name" value="EGF_2"/>
    <property type="match status" value="1"/>
</dbReference>
<dbReference type="InterPro" id="IPR001774">
    <property type="entry name" value="DSL"/>
</dbReference>
<keyword evidence="12" id="KW-1185">Reference proteome</keyword>
<accession>A0A183JWE3</accession>
<evidence type="ECO:0000256" key="8">
    <source>
        <dbReference type="SAM" id="MobiDB-lite"/>
    </source>
</evidence>
<keyword evidence="9" id="KW-1133">Transmembrane helix</keyword>
<sequence length="652" mass="73494">MYIKDPGASLVWNQGFPTPTGRSSISTNPVKAPDIRFSSSQFRNQHYCREKALSRTSLAPYGGAQLKIEWDYNNPASLLENGQICDRVGGKECDVYFTLCLKNAASVTDDIDKCHLLQHTTRIFDNAGYLEFRESDGIEIFVPQPVPNEYTFALGIFEQDIFGSVEVIGTLVANHFSLLPTNNWTNIRMSRENDQYKNTIYVNVRMRLSCVKDYYGNHCHIFCKPEPSRYTCSSDGSYICLPVNLQQVCFPILGLRGPKCDKEDSCFYEPCADHATCVNKDDESGRICLCNGQEKPECYPNYNPCDSKPCQNGGECQLAGHYNESYICHCPEQWTGHKCNERRSACLEEAAKVQRNNNLSTDHYNNSTEVTSVCLNGGTCFDHPIRFEVRCVCLPGWIGLRCEIPVEIETAKSNWILITLISVGVVLFITVVFLTIGVIWKCFIRKRKVQYLNKHGPIVLYHNPRSSAQSNYGSSCPLNQHFMNITYEDTSNIPPLIKKSSNAAYSKQLEPSTIPDEYDECDPLGIYSGTGIYETGFPPDENTEGIDNKNNPLTTTGRISDPFDENAPPLPDRSETYGSPSIQMVYDFNQSMDKKRPQSPSNLSTFTNNFNDSTTYRSIMKRDHITNVSAINSPVFENPPKIYRRTSSVCDA</sequence>
<dbReference type="GO" id="GO:0045197">
    <property type="term" value="P:establishment or maintenance of epithelial cell apical/basal polarity"/>
    <property type="evidence" value="ECO:0007669"/>
    <property type="project" value="TreeGrafter"/>
</dbReference>
<feature type="domain" description="EGF-like" evidence="10">
    <location>
        <begin position="366"/>
        <end position="403"/>
    </location>
</feature>
<dbReference type="Gene3D" id="2.10.25.10">
    <property type="entry name" value="Laminin"/>
    <property type="match status" value="2"/>
</dbReference>
<evidence type="ECO:0000256" key="4">
    <source>
        <dbReference type="ARBA" id="ARBA00022737"/>
    </source>
</evidence>
<dbReference type="SMART" id="SM00181">
    <property type="entry name" value="EGF"/>
    <property type="match status" value="3"/>
</dbReference>
<feature type="compositionally biased region" description="Polar residues" evidence="8">
    <location>
        <begin position="548"/>
        <end position="558"/>
    </location>
</feature>
<evidence type="ECO:0000256" key="7">
    <source>
        <dbReference type="PROSITE-ProRule" id="PRU00076"/>
    </source>
</evidence>
<keyword evidence="5" id="KW-0221">Differentiation</keyword>
<dbReference type="GO" id="GO:0007157">
    <property type="term" value="P:heterophilic cell-cell adhesion via plasma membrane cell adhesion molecules"/>
    <property type="evidence" value="ECO:0007669"/>
    <property type="project" value="TreeGrafter"/>
</dbReference>
<proteinExistence type="predicted"/>
<evidence type="ECO:0000313" key="12">
    <source>
        <dbReference type="Proteomes" id="UP000279833"/>
    </source>
</evidence>
<evidence type="ECO:0000259" key="10">
    <source>
        <dbReference type="PROSITE" id="PS50026"/>
    </source>
</evidence>
<feature type="disulfide bond" evidence="7">
    <location>
        <begin position="374"/>
        <end position="391"/>
    </location>
</feature>
<keyword evidence="2 7" id="KW-0245">EGF-like domain</keyword>
<evidence type="ECO:0000256" key="9">
    <source>
        <dbReference type="SAM" id="Phobius"/>
    </source>
</evidence>
<evidence type="ECO:0000256" key="5">
    <source>
        <dbReference type="ARBA" id="ARBA00022782"/>
    </source>
</evidence>
<dbReference type="PROSITE" id="PS00022">
    <property type="entry name" value="EGF_1"/>
    <property type="match status" value="2"/>
</dbReference>
<dbReference type="EMBL" id="UZAK01032236">
    <property type="protein sequence ID" value="VDP24644.1"/>
    <property type="molecule type" value="Genomic_DNA"/>
</dbReference>
<feature type="domain" description="EGF-like" evidence="10">
    <location>
        <begin position="262"/>
        <end position="299"/>
    </location>
</feature>
<keyword evidence="9" id="KW-0472">Membrane</keyword>
<evidence type="ECO:0000256" key="3">
    <source>
        <dbReference type="ARBA" id="ARBA00022729"/>
    </source>
</evidence>
<feature type="domain" description="EGF-like" evidence="10">
    <location>
        <begin position="301"/>
        <end position="340"/>
    </location>
</feature>
<dbReference type="PANTHER" id="PTHR24049:SF22">
    <property type="entry name" value="DROSOPHILA CRUMBS HOMOLOG"/>
    <property type="match status" value="1"/>
</dbReference>
<feature type="disulfide bond" evidence="7">
    <location>
        <begin position="330"/>
        <end position="339"/>
    </location>
</feature>
<keyword evidence="4" id="KW-0677">Repeat</keyword>
<evidence type="ECO:0000256" key="6">
    <source>
        <dbReference type="ARBA" id="ARBA00023157"/>
    </source>
</evidence>
<dbReference type="SMART" id="SM00051">
    <property type="entry name" value="DSL"/>
    <property type="match status" value="1"/>
</dbReference>
<dbReference type="Gene3D" id="2.10.25.140">
    <property type="match status" value="1"/>
</dbReference>
<dbReference type="PROSITE" id="PS50026">
    <property type="entry name" value="EGF_3"/>
    <property type="match status" value="3"/>
</dbReference>
<dbReference type="Gene3D" id="2.60.40.3510">
    <property type="match status" value="1"/>
</dbReference>
<evidence type="ECO:0000313" key="13">
    <source>
        <dbReference type="WBParaSite" id="SCUD_0000703801-mRNA-1"/>
    </source>
</evidence>
<dbReference type="CDD" id="cd00054">
    <property type="entry name" value="EGF_CA"/>
    <property type="match status" value="2"/>
</dbReference>
<dbReference type="GO" id="GO:0030154">
    <property type="term" value="P:cell differentiation"/>
    <property type="evidence" value="ECO:0007669"/>
    <property type="project" value="UniProtKB-KW"/>
</dbReference>
<dbReference type="SUPFAM" id="SSF57196">
    <property type="entry name" value="EGF/Laminin"/>
    <property type="match status" value="2"/>
</dbReference>
<dbReference type="PANTHER" id="PTHR24049">
    <property type="entry name" value="CRUMBS FAMILY MEMBER"/>
    <property type="match status" value="1"/>
</dbReference>
<feature type="transmembrane region" description="Helical" evidence="9">
    <location>
        <begin position="415"/>
        <end position="440"/>
    </location>
</feature>
<dbReference type="GO" id="GO:0007154">
    <property type="term" value="P:cell communication"/>
    <property type="evidence" value="ECO:0007669"/>
    <property type="project" value="InterPro"/>
</dbReference>
<feature type="disulfide bond" evidence="7">
    <location>
        <begin position="393"/>
        <end position="402"/>
    </location>
</feature>
<feature type="disulfide bond" evidence="7">
    <location>
        <begin position="271"/>
        <end position="288"/>
    </location>
</feature>
<reference evidence="11 12" key="2">
    <citation type="submission" date="2018-11" db="EMBL/GenBank/DDBJ databases">
        <authorList>
            <consortium name="Pathogen Informatics"/>
        </authorList>
    </citation>
    <scope>NUCLEOTIDE SEQUENCE [LARGE SCALE GENOMIC DNA]</scope>
    <source>
        <strain evidence="11">Dakar</strain>
        <strain evidence="12">Dakar, Senegal</strain>
    </source>
</reference>
<dbReference type="GO" id="GO:0005886">
    <property type="term" value="C:plasma membrane"/>
    <property type="evidence" value="ECO:0007669"/>
    <property type="project" value="TreeGrafter"/>
</dbReference>
<dbReference type="Pfam" id="PF00008">
    <property type="entry name" value="EGF"/>
    <property type="match status" value="2"/>
</dbReference>
<organism evidence="13">
    <name type="scientific">Schistosoma curassoni</name>
    <dbReference type="NCBI Taxonomy" id="6186"/>
    <lineage>
        <taxon>Eukaryota</taxon>
        <taxon>Metazoa</taxon>
        <taxon>Spiralia</taxon>
        <taxon>Lophotrochozoa</taxon>
        <taxon>Platyhelminthes</taxon>
        <taxon>Trematoda</taxon>
        <taxon>Digenea</taxon>
        <taxon>Strigeidida</taxon>
        <taxon>Schistosomatoidea</taxon>
        <taxon>Schistosomatidae</taxon>
        <taxon>Schistosoma</taxon>
    </lineage>
</organism>
<dbReference type="AlphaFoldDB" id="A0A183JWE3"/>
<evidence type="ECO:0000313" key="11">
    <source>
        <dbReference type="EMBL" id="VDP24644.1"/>
    </source>
</evidence>